<dbReference type="GO" id="GO:0052381">
    <property type="term" value="F:tRNA dimethylallyltransferase activity"/>
    <property type="evidence" value="ECO:0007669"/>
    <property type="project" value="UniProtKB-UniRule"/>
</dbReference>
<evidence type="ECO:0000313" key="15">
    <source>
        <dbReference type="Proteomes" id="UP000291269"/>
    </source>
</evidence>
<dbReference type="AlphaFoldDB" id="A0A4Q2K8C5"/>
<dbReference type="InterPro" id="IPR039657">
    <property type="entry name" value="Dimethylallyltransferase"/>
</dbReference>
<evidence type="ECO:0000256" key="13">
    <source>
        <dbReference type="RuleBase" id="RU003785"/>
    </source>
</evidence>
<dbReference type="EC" id="2.5.1.75" evidence="10"/>
<reference evidence="14 15" key="1">
    <citation type="journal article" date="2019" name="Gut">
        <title>Antibiotics-induced monodominance of a novel gut bacterial order.</title>
        <authorList>
            <person name="Hildebrand F."/>
            <person name="Moitinho-Silva L."/>
            <person name="Blasche S."/>
            <person name="Jahn M.T."/>
            <person name="Gossmann T.I."/>
            <person name="Heuerta-Cepas J."/>
            <person name="Hercog R."/>
            <person name="Luetge M."/>
            <person name="Bahram M."/>
            <person name="Pryszlak A."/>
            <person name="Alves R.J."/>
            <person name="Waszak S.M."/>
            <person name="Zhu A."/>
            <person name="Ye L."/>
            <person name="Costea P.I."/>
            <person name="Aalvink S."/>
            <person name="Belzer C."/>
            <person name="Forslund S.K."/>
            <person name="Sunagawa S."/>
            <person name="Hentschel U."/>
            <person name="Merten C."/>
            <person name="Patil K.R."/>
            <person name="Benes V."/>
            <person name="Bork P."/>
        </authorList>
    </citation>
    <scope>NUCLEOTIDE SEQUENCE [LARGE SCALE GENOMIC DNA]</scope>
    <source>
        <strain evidence="14 15">HDS1380</strain>
    </source>
</reference>
<evidence type="ECO:0000256" key="1">
    <source>
        <dbReference type="ARBA" id="ARBA00001946"/>
    </source>
</evidence>
<dbReference type="SUPFAM" id="SSF52540">
    <property type="entry name" value="P-loop containing nucleoside triphosphate hydrolases"/>
    <property type="match status" value="1"/>
</dbReference>
<evidence type="ECO:0000256" key="11">
    <source>
        <dbReference type="RuleBase" id="RU003783"/>
    </source>
</evidence>
<gene>
    <name evidence="10 14" type="primary">miaA</name>
    <name evidence="14" type="ORF">ESZ91_08815</name>
</gene>
<dbReference type="GO" id="GO:0005524">
    <property type="term" value="F:ATP binding"/>
    <property type="evidence" value="ECO:0007669"/>
    <property type="project" value="UniProtKB-UniRule"/>
</dbReference>
<dbReference type="InterPro" id="IPR018022">
    <property type="entry name" value="IPT"/>
</dbReference>
<comment type="caution">
    <text evidence="14">The sequence shown here is derived from an EMBL/GenBank/DDBJ whole genome shotgun (WGS) entry which is preliminary data.</text>
</comment>
<evidence type="ECO:0000256" key="9">
    <source>
        <dbReference type="ARBA" id="ARBA00049563"/>
    </source>
</evidence>
<organism evidence="14 15">
    <name type="scientific">Candidatus Borkfalkia ceftriaxoniphila</name>
    <dbReference type="NCBI Taxonomy" id="2508949"/>
    <lineage>
        <taxon>Bacteria</taxon>
        <taxon>Bacillati</taxon>
        <taxon>Bacillota</taxon>
        <taxon>Clostridia</taxon>
        <taxon>Christensenellales</taxon>
        <taxon>Christensenellaceae</taxon>
        <taxon>Candidatus Borkfalkia</taxon>
    </lineage>
</organism>
<feature type="binding site" evidence="10">
    <location>
        <begin position="37"/>
        <end position="42"/>
    </location>
    <ligand>
        <name>substrate</name>
    </ligand>
</feature>
<evidence type="ECO:0000313" key="14">
    <source>
        <dbReference type="EMBL" id="RXZ58154.1"/>
    </source>
</evidence>
<comment type="catalytic activity">
    <reaction evidence="9 10 11">
        <text>adenosine(37) in tRNA + dimethylallyl diphosphate = N(6)-dimethylallyladenosine(37) in tRNA + diphosphate</text>
        <dbReference type="Rhea" id="RHEA:26482"/>
        <dbReference type="Rhea" id="RHEA-COMP:10162"/>
        <dbReference type="Rhea" id="RHEA-COMP:10375"/>
        <dbReference type="ChEBI" id="CHEBI:33019"/>
        <dbReference type="ChEBI" id="CHEBI:57623"/>
        <dbReference type="ChEBI" id="CHEBI:74411"/>
        <dbReference type="ChEBI" id="CHEBI:74415"/>
        <dbReference type="EC" id="2.5.1.75"/>
    </reaction>
</comment>
<comment type="similarity">
    <text evidence="3 10 13">Belongs to the IPP transferase family.</text>
</comment>
<feature type="binding site" evidence="10">
    <location>
        <begin position="35"/>
        <end position="42"/>
    </location>
    <ligand>
        <name>ATP</name>
        <dbReference type="ChEBI" id="CHEBI:30616"/>
    </ligand>
</feature>
<evidence type="ECO:0000256" key="5">
    <source>
        <dbReference type="ARBA" id="ARBA00022694"/>
    </source>
</evidence>
<evidence type="ECO:0000256" key="12">
    <source>
        <dbReference type="RuleBase" id="RU003784"/>
    </source>
</evidence>
<name>A0A4Q2K8C5_9FIRM</name>
<comment type="caution">
    <text evidence="10">Lacks conserved residue(s) required for the propagation of feature annotation.</text>
</comment>
<keyword evidence="5 10" id="KW-0819">tRNA processing</keyword>
<keyword evidence="6 10" id="KW-0547">Nucleotide-binding</keyword>
<feature type="site" description="Interaction with substrate tRNA" evidence="10">
    <location>
        <position position="149"/>
    </location>
</feature>
<evidence type="ECO:0000256" key="4">
    <source>
        <dbReference type="ARBA" id="ARBA00022679"/>
    </source>
</evidence>
<feature type="site" description="Interaction with substrate tRNA" evidence="10">
    <location>
        <position position="126"/>
    </location>
</feature>
<keyword evidence="4 10" id="KW-0808">Transferase</keyword>
<dbReference type="NCBIfam" id="TIGR00174">
    <property type="entry name" value="miaA"/>
    <property type="match status" value="1"/>
</dbReference>
<comment type="function">
    <text evidence="2 10 12">Catalyzes the transfer of a dimethylallyl group onto the adenine at position 37 in tRNAs that read codons beginning with uridine, leading to the formation of N6-(dimethylallyl)adenosine (i(6)A).</text>
</comment>
<keyword evidence="7 10" id="KW-0067">ATP-binding</keyword>
<evidence type="ECO:0000256" key="8">
    <source>
        <dbReference type="ARBA" id="ARBA00022842"/>
    </source>
</evidence>
<dbReference type="EMBL" id="SDOZ01000003">
    <property type="protein sequence ID" value="RXZ58154.1"/>
    <property type="molecule type" value="Genomic_DNA"/>
</dbReference>
<dbReference type="Gene3D" id="1.10.20.140">
    <property type="match status" value="1"/>
</dbReference>
<dbReference type="PANTHER" id="PTHR11088:SF60">
    <property type="entry name" value="TRNA DIMETHYLALLYLTRANSFERASE"/>
    <property type="match status" value="1"/>
</dbReference>
<keyword evidence="8 10" id="KW-0460">Magnesium</keyword>
<dbReference type="OrthoDB" id="9776390at2"/>
<sequence>MSARPPDRRQTFPLRDRKNVQEDRVVETKALVICGPTASGKTALAVSMAKRLQTEIISADCMLVYRGLDIGTAKPSLSEREGILHHMIDVAEPTDSYSVSDYEKAALPVVESLLQRGKTPVICGGTGFYINALLFAQKFGNAPADAAVRLKYETIAKERGREYLHSLLRECDAESAAKLHYNDVKRVVRALEIFELTGRKKSEQKDEPIPRFPYVAVCLDYPRKELYERIEKRVDVMFGQGLVEEVRALLRGGVPPTAQSMQGIGYKETIELVENPSLRSTVSDIIKQNTRNYAKRQITFFKKLPNLIYLAPDCADNENIIMEYLCKEQNG</sequence>
<evidence type="ECO:0000256" key="6">
    <source>
        <dbReference type="ARBA" id="ARBA00022741"/>
    </source>
</evidence>
<dbReference type="Gene3D" id="3.40.50.300">
    <property type="entry name" value="P-loop containing nucleotide triphosphate hydrolases"/>
    <property type="match status" value="1"/>
</dbReference>
<dbReference type="Pfam" id="PF01715">
    <property type="entry name" value="IPPT"/>
    <property type="match status" value="1"/>
</dbReference>
<evidence type="ECO:0000256" key="3">
    <source>
        <dbReference type="ARBA" id="ARBA00005842"/>
    </source>
</evidence>
<comment type="subunit">
    <text evidence="10">Monomer.</text>
</comment>
<evidence type="ECO:0000256" key="10">
    <source>
        <dbReference type="HAMAP-Rule" id="MF_00185"/>
    </source>
</evidence>
<keyword evidence="15" id="KW-1185">Reference proteome</keyword>
<evidence type="ECO:0000256" key="7">
    <source>
        <dbReference type="ARBA" id="ARBA00022840"/>
    </source>
</evidence>
<accession>A0A4Q2K8C5</accession>
<dbReference type="HAMAP" id="MF_00185">
    <property type="entry name" value="IPP_trans"/>
    <property type="match status" value="1"/>
</dbReference>
<proteinExistence type="inferred from homology"/>
<evidence type="ECO:0000256" key="2">
    <source>
        <dbReference type="ARBA" id="ARBA00003213"/>
    </source>
</evidence>
<dbReference type="InterPro" id="IPR027417">
    <property type="entry name" value="P-loop_NTPase"/>
</dbReference>
<comment type="cofactor">
    <cofactor evidence="1 10">
        <name>Mg(2+)</name>
        <dbReference type="ChEBI" id="CHEBI:18420"/>
    </cofactor>
</comment>
<dbReference type="PANTHER" id="PTHR11088">
    <property type="entry name" value="TRNA DIMETHYLALLYLTRANSFERASE"/>
    <property type="match status" value="1"/>
</dbReference>
<protein>
    <recommendedName>
        <fullName evidence="10">tRNA dimethylallyltransferase</fullName>
        <ecNumber evidence="10">2.5.1.75</ecNumber>
    </recommendedName>
    <alternativeName>
        <fullName evidence="10">Dimethylallyl diphosphate:tRNA dimethylallyltransferase</fullName>
        <shortName evidence="10">DMAPP:tRNA dimethylallyltransferase</shortName>
        <shortName evidence="10">DMATase</shortName>
    </alternativeName>
    <alternativeName>
        <fullName evidence="10">Isopentenyl-diphosphate:tRNA isopentenyltransferase</fullName>
        <shortName evidence="10">IPP transferase</shortName>
        <shortName evidence="10">IPPT</shortName>
        <shortName evidence="10">IPTase</shortName>
    </alternativeName>
</protein>
<dbReference type="Proteomes" id="UP000291269">
    <property type="component" value="Unassembled WGS sequence"/>
</dbReference>
<dbReference type="GO" id="GO:0006400">
    <property type="term" value="P:tRNA modification"/>
    <property type="evidence" value="ECO:0007669"/>
    <property type="project" value="TreeGrafter"/>
</dbReference>